<name>A0A0F9CVU7_9ZZZZ</name>
<evidence type="ECO:0000313" key="2">
    <source>
        <dbReference type="EMBL" id="KKL04023.1"/>
    </source>
</evidence>
<dbReference type="EMBL" id="LAZR01044700">
    <property type="protein sequence ID" value="KKL04023.1"/>
    <property type="molecule type" value="Genomic_DNA"/>
</dbReference>
<protein>
    <submittedName>
        <fullName evidence="2">Uncharacterized protein</fullName>
    </submittedName>
</protein>
<feature type="compositionally biased region" description="Basic and acidic residues" evidence="1">
    <location>
        <begin position="1"/>
        <end position="22"/>
    </location>
</feature>
<proteinExistence type="predicted"/>
<organism evidence="2">
    <name type="scientific">marine sediment metagenome</name>
    <dbReference type="NCBI Taxonomy" id="412755"/>
    <lineage>
        <taxon>unclassified sequences</taxon>
        <taxon>metagenomes</taxon>
        <taxon>ecological metagenomes</taxon>
    </lineage>
</organism>
<accession>A0A0F9CVU7</accession>
<evidence type="ECO:0000256" key="1">
    <source>
        <dbReference type="SAM" id="MobiDB-lite"/>
    </source>
</evidence>
<feature type="region of interest" description="Disordered" evidence="1">
    <location>
        <begin position="1"/>
        <end position="27"/>
    </location>
</feature>
<sequence>MSRDLTDHVRERDEAGGPKVRIEAGGTGISPDDLRGWGDLRGCIAWSILCFATTDCRDKEAQLELLEHTTDEIISLCRGNP</sequence>
<dbReference type="AlphaFoldDB" id="A0A0F9CVU7"/>
<comment type="caution">
    <text evidence="2">The sequence shown here is derived from an EMBL/GenBank/DDBJ whole genome shotgun (WGS) entry which is preliminary data.</text>
</comment>
<gene>
    <name evidence="2" type="ORF">LCGC14_2620260</name>
</gene>
<reference evidence="2" key="1">
    <citation type="journal article" date="2015" name="Nature">
        <title>Complex archaea that bridge the gap between prokaryotes and eukaryotes.</title>
        <authorList>
            <person name="Spang A."/>
            <person name="Saw J.H."/>
            <person name="Jorgensen S.L."/>
            <person name="Zaremba-Niedzwiedzka K."/>
            <person name="Martijn J."/>
            <person name="Lind A.E."/>
            <person name="van Eijk R."/>
            <person name="Schleper C."/>
            <person name="Guy L."/>
            <person name="Ettema T.J."/>
        </authorList>
    </citation>
    <scope>NUCLEOTIDE SEQUENCE</scope>
</reference>